<evidence type="ECO:0000256" key="1">
    <source>
        <dbReference type="ARBA" id="ARBA00005156"/>
    </source>
</evidence>
<dbReference type="GO" id="GO:0017183">
    <property type="term" value="P:protein histidyl modification to diphthamide"/>
    <property type="evidence" value="ECO:0007669"/>
    <property type="project" value="UniProtKB-UniPathway"/>
</dbReference>
<comment type="pathway">
    <text evidence="1">Protein modification; peptidyl-diphthamide biosynthesis.</text>
</comment>
<dbReference type="EMBL" id="UINC01006386">
    <property type="protein sequence ID" value="SVA27214.1"/>
    <property type="molecule type" value="Genomic_DNA"/>
</dbReference>
<keyword evidence="4" id="KW-0808">Transferase</keyword>
<name>A0A381UGV5_9ZZZZ</name>
<gene>
    <name evidence="7" type="ORF">METZ01_LOCUS80068</name>
</gene>
<feature type="non-terminal residue" evidence="7">
    <location>
        <position position="158"/>
    </location>
</feature>
<dbReference type="UniPathway" id="UPA00559"/>
<dbReference type="InterPro" id="IPR014777">
    <property type="entry name" value="4pyrrole_Mease_sub1"/>
</dbReference>
<organism evidence="7">
    <name type="scientific">marine metagenome</name>
    <dbReference type="NCBI Taxonomy" id="408172"/>
    <lineage>
        <taxon>unclassified sequences</taxon>
        <taxon>metagenomes</taxon>
        <taxon>ecological metagenomes</taxon>
    </lineage>
</organism>
<proteinExistence type="inferred from homology"/>
<feature type="non-terminal residue" evidence="7">
    <location>
        <position position="1"/>
    </location>
</feature>
<evidence type="ECO:0000256" key="2">
    <source>
        <dbReference type="ARBA" id="ARBA00006729"/>
    </source>
</evidence>
<dbReference type="GO" id="GO:0004164">
    <property type="term" value="F:diphthine synthase activity"/>
    <property type="evidence" value="ECO:0007669"/>
    <property type="project" value="InterPro"/>
</dbReference>
<evidence type="ECO:0000259" key="6">
    <source>
        <dbReference type="Pfam" id="PF00590"/>
    </source>
</evidence>
<dbReference type="InterPro" id="IPR014776">
    <property type="entry name" value="4pyrrole_Mease_sub2"/>
</dbReference>
<dbReference type="Pfam" id="PF00590">
    <property type="entry name" value="TP_methylase"/>
    <property type="match status" value="1"/>
</dbReference>
<evidence type="ECO:0000256" key="3">
    <source>
        <dbReference type="ARBA" id="ARBA00022603"/>
    </source>
</evidence>
<dbReference type="PANTHER" id="PTHR10882:SF0">
    <property type="entry name" value="DIPHTHINE METHYL ESTER SYNTHASE"/>
    <property type="match status" value="1"/>
</dbReference>
<dbReference type="AlphaFoldDB" id="A0A381UGV5"/>
<evidence type="ECO:0000256" key="4">
    <source>
        <dbReference type="ARBA" id="ARBA00022679"/>
    </source>
</evidence>
<dbReference type="InterPro" id="IPR035996">
    <property type="entry name" value="4pyrrol_Methylase_sf"/>
</dbReference>
<dbReference type="SUPFAM" id="SSF53790">
    <property type="entry name" value="Tetrapyrrole methylase"/>
    <property type="match status" value="1"/>
</dbReference>
<dbReference type="Gene3D" id="3.40.1010.10">
    <property type="entry name" value="Cobalt-precorrin-4 Transmethylase, Domain 1"/>
    <property type="match status" value="1"/>
</dbReference>
<comment type="similarity">
    <text evidence="2">Belongs to the diphthine synthase family.</text>
</comment>
<evidence type="ECO:0000256" key="5">
    <source>
        <dbReference type="ARBA" id="ARBA00022691"/>
    </source>
</evidence>
<accession>A0A381UGV5</accession>
<keyword evidence="5" id="KW-0949">S-adenosyl-L-methionine</keyword>
<dbReference type="InterPro" id="IPR004551">
    <property type="entry name" value="Dphthn_synthase"/>
</dbReference>
<dbReference type="GO" id="GO:0032259">
    <property type="term" value="P:methylation"/>
    <property type="evidence" value="ECO:0007669"/>
    <property type="project" value="UniProtKB-KW"/>
</dbReference>
<sequence length="158" mass="17740">LGISGGESIPVEVVKVIQNADMVYLESFTSPIYKHNEEKIKSLTNGNFKIAKRWLVEDGQEILRTAKVSNVVLLSYGDPYIATTHIELRTRAKLEKIETKTIHSASAITSMVGEAGLQFYKIGRIVTIMNEKKSLLTPYTTIFKNLLQGLHTILLLEY</sequence>
<feature type="domain" description="Tetrapyrrole methylase" evidence="6">
    <location>
        <begin position="1"/>
        <end position="156"/>
    </location>
</feature>
<keyword evidence="3" id="KW-0489">Methyltransferase</keyword>
<protein>
    <recommendedName>
        <fullName evidence="6">Tetrapyrrole methylase domain-containing protein</fullName>
    </recommendedName>
</protein>
<dbReference type="InterPro" id="IPR000878">
    <property type="entry name" value="4pyrrol_Mease"/>
</dbReference>
<reference evidence="7" key="1">
    <citation type="submission" date="2018-05" db="EMBL/GenBank/DDBJ databases">
        <authorList>
            <person name="Lanie J.A."/>
            <person name="Ng W.-L."/>
            <person name="Kazmierczak K.M."/>
            <person name="Andrzejewski T.M."/>
            <person name="Davidsen T.M."/>
            <person name="Wayne K.J."/>
            <person name="Tettelin H."/>
            <person name="Glass J.I."/>
            <person name="Rusch D."/>
            <person name="Podicherti R."/>
            <person name="Tsui H.-C.T."/>
            <person name="Winkler M.E."/>
        </authorList>
    </citation>
    <scope>NUCLEOTIDE SEQUENCE</scope>
</reference>
<evidence type="ECO:0000313" key="7">
    <source>
        <dbReference type="EMBL" id="SVA27214.1"/>
    </source>
</evidence>
<dbReference type="Gene3D" id="3.30.950.10">
    <property type="entry name" value="Methyltransferase, Cobalt-precorrin-4 Transmethylase, Domain 2"/>
    <property type="match status" value="1"/>
</dbReference>
<dbReference type="PANTHER" id="PTHR10882">
    <property type="entry name" value="DIPHTHINE SYNTHASE"/>
    <property type="match status" value="1"/>
</dbReference>